<feature type="transmembrane region" description="Helical" evidence="1">
    <location>
        <begin position="6"/>
        <end position="25"/>
    </location>
</feature>
<dbReference type="Pfam" id="PF16935">
    <property type="entry name" value="Hol_Tox"/>
    <property type="match status" value="1"/>
</dbReference>
<dbReference type="RefSeq" id="WP_262574494.1">
    <property type="nucleotide sequence ID" value="NZ_JAOQKJ010000005.1"/>
</dbReference>
<proteinExistence type="predicted"/>
<dbReference type="Proteomes" id="UP001652432">
    <property type="component" value="Unassembled WGS sequence"/>
</dbReference>
<evidence type="ECO:0000256" key="1">
    <source>
        <dbReference type="SAM" id="Phobius"/>
    </source>
</evidence>
<gene>
    <name evidence="2" type="ORF">OCV77_07620</name>
</gene>
<protein>
    <submittedName>
        <fullName evidence="2">Holin-like toxin</fullName>
    </submittedName>
</protein>
<organism evidence="2 3">
    <name type="scientific">Suilimivivens aceti</name>
    <dbReference type="NCBI Taxonomy" id="2981774"/>
    <lineage>
        <taxon>Bacteria</taxon>
        <taxon>Bacillati</taxon>
        <taxon>Bacillota</taxon>
        <taxon>Clostridia</taxon>
        <taxon>Lachnospirales</taxon>
        <taxon>Lachnospiraceae</taxon>
        <taxon>Suilimivivens</taxon>
    </lineage>
</organism>
<keyword evidence="1" id="KW-0472">Membrane</keyword>
<dbReference type="InterPro" id="IPR031616">
    <property type="entry name" value="BsrE-like"/>
</dbReference>
<evidence type="ECO:0000313" key="3">
    <source>
        <dbReference type="Proteomes" id="UP001652432"/>
    </source>
</evidence>
<keyword evidence="1" id="KW-0812">Transmembrane</keyword>
<accession>A0ABT2T279</accession>
<name>A0ABT2T279_9FIRM</name>
<keyword evidence="1" id="KW-1133">Transmembrane helix</keyword>
<sequence length="27" mass="3025">MVTYDTLIQFGLLIVAIIGLVYKIAKK</sequence>
<comment type="caution">
    <text evidence="2">The sequence shown here is derived from an EMBL/GenBank/DDBJ whole genome shotgun (WGS) entry which is preliminary data.</text>
</comment>
<reference evidence="2 3" key="1">
    <citation type="journal article" date="2021" name="ISME Commun">
        <title>Automated analysis of genomic sequences facilitates high-throughput and comprehensive description of bacteria.</title>
        <authorList>
            <person name="Hitch T.C.A."/>
        </authorList>
    </citation>
    <scope>NUCLEOTIDE SEQUENCE [LARGE SCALE GENOMIC DNA]</scope>
    <source>
        <strain evidence="2 3">Sanger_18</strain>
    </source>
</reference>
<keyword evidence="3" id="KW-1185">Reference proteome</keyword>
<evidence type="ECO:0000313" key="2">
    <source>
        <dbReference type="EMBL" id="MCU6744362.1"/>
    </source>
</evidence>
<dbReference type="EMBL" id="JAOQKJ010000005">
    <property type="protein sequence ID" value="MCU6744362.1"/>
    <property type="molecule type" value="Genomic_DNA"/>
</dbReference>